<dbReference type="Gene3D" id="2.120.10.30">
    <property type="entry name" value="TolB, C-terminal domain"/>
    <property type="match status" value="1"/>
</dbReference>
<gene>
    <name evidence="1" type="ORF">N2K84_10070</name>
</gene>
<organism evidence="1 2">
    <name type="scientific">Gaoshiqia sediminis</name>
    <dbReference type="NCBI Taxonomy" id="2986998"/>
    <lineage>
        <taxon>Bacteria</taxon>
        <taxon>Pseudomonadati</taxon>
        <taxon>Bacteroidota</taxon>
        <taxon>Bacteroidia</taxon>
        <taxon>Marinilabiliales</taxon>
        <taxon>Prolixibacteraceae</taxon>
        <taxon>Gaoshiqia</taxon>
    </lineage>
</organism>
<dbReference type="InterPro" id="IPR011042">
    <property type="entry name" value="6-blade_b-propeller_TolB-like"/>
</dbReference>
<evidence type="ECO:0000313" key="2">
    <source>
        <dbReference type="Proteomes" id="UP001163821"/>
    </source>
</evidence>
<reference evidence="1" key="1">
    <citation type="submission" date="2022-10" db="EMBL/GenBank/DDBJ databases">
        <title>Gaoshiqiia sediminis gen. nov., sp. nov., isolated from coastal sediment.</title>
        <authorList>
            <person name="Yu W.X."/>
            <person name="Mu D.S."/>
            <person name="Du J.Z."/>
            <person name="Liang Y.Q."/>
        </authorList>
    </citation>
    <scope>NUCLEOTIDE SEQUENCE</scope>
    <source>
        <strain evidence="1">A06</strain>
    </source>
</reference>
<dbReference type="Pfam" id="PF07676">
    <property type="entry name" value="PD40"/>
    <property type="match status" value="1"/>
</dbReference>
<evidence type="ECO:0008006" key="3">
    <source>
        <dbReference type="Google" id="ProtNLM"/>
    </source>
</evidence>
<comment type="caution">
    <text evidence="1">The sequence shown here is derived from an EMBL/GenBank/DDBJ whole genome shotgun (WGS) entry which is preliminary data.</text>
</comment>
<dbReference type="AlphaFoldDB" id="A0AA42C8T1"/>
<dbReference type="RefSeq" id="WP_282591677.1">
    <property type="nucleotide sequence ID" value="NZ_JAPAAF010000011.1"/>
</dbReference>
<proteinExistence type="predicted"/>
<protein>
    <recommendedName>
        <fullName evidence="3">WD40-like Beta Propeller Repeat</fullName>
    </recommendedName>
</protein>
<name>A0AA42C8T1_9BACT</name>
<dbReference type="EMBL" id="JAPAAF010000011">
    <property type="protein sequence ID" value="MCW0483076.1"/>
    <property type="molecule type" value="Genomic_DNA"/>
</dbReference>
<dbReference type="SUPFAM" id="SSF82171">
    <property type="entry name" value="DPP6 N-terminal domain-like"/>
    <property type="match status" value="1"/>
</dbReference>
<evidence type="ECO:0000313" key="1">
    <source>
        <dbReference type="EMBL" id="MCW0483076.1"/>
    </source>
</evidence>
<sequence length="491" mass="56054">MRIHILIYLFGVLFYACNETGYVTISHAYPPIYPDYIDVTIPANIAPLNFLMRDSVEKLLVTIEGEKESIRVKGKNKVQVPLKKWKALLASRPEQTLTVTVLVKKKGEWIQYKPFNWHVTPDSIDPFLSYRLIEPGYEVWNSIQLVERHLETFDERVLADNNLTGGSCMNCHIYGNQDAALSMFHIRGEHGGTIVNRNGKLEKINTRTKDMISNAVYGNFHPTGRYGVFSTNVVIPELHTYGSKRLEVYDSAADLVVLNFDTREVISQPFLSDSTSYESFPVFSACGKWIYYCSAGYVPLPDSIRSLKYHICRTSFDPKNGTIGASADTLWNAREMNGSVSHLKTSPNGKYLLYTVADYGTFPIWHREADLQLMDLETGEMDKLEAVNDTCSDSYHSWSSNSRWFVFASKRDDGIYGKPYFAYLDSTGKAHKPFALPQLDQEYYDNTLKSFNIPELSKGQVPYDARDIEQIYWKPEALPVRYTESEPKLVE</sequence>
<dbReference type="InterPro" id="IPR011659">
    <property type="entry name" value="WD40"/>
</dbReference>
<dbReference type="PROSITE" id="PS51257">
    <property type="entry name" value="PROKAR_LIPOPROTEIN"/>
    <property type="match status" value="1"/>
</dbReference>
<accession>A0AA42C8T1</accession>
<dbReference type="Proteomes" id="UP001163821">
    <property type="component" value="Unassembled WGS sequence"/>
</dbReference>
<keyword evidence="2" id="KW-1185">Reference proteome</keyword>